<keyword evidence="3" id="KW-1185">Reference proteome</keyword>
<proteinExistence type="predicted"/>
<feature type="region of interest" description="Disordered" evidence="1">
    <location>
        <begin position="27"/>
        <end position="59"/>
    </location>
</feature>
<evidence type="ECO:0000313" key="2">
    <source>
        <dbReference type="EMBL" id="KAJ5110462.1"/>
    </source>
</evidence>
<reference evidence="2" key="1">
    <citation type="submission" date="2022-11" db="EMBL/GenBank/DDBJ databases">
        <authorList>
            <person name="Petersen C."/>
        </authorList>
    </citation>
    <scope>NUCLEOTIDE SEQUENCE</scope>
    <source>
        <strain evidence="2">IBT 30761</strain>
    </source>
</reference>
<protein>
    <submittedName>
        <fullName evidence="2">Uncharacterized protein</fullName>
    </submittedName>
</protein>
<dbReference type="AlphaFoldDB" id="A0A9W9KM31"/>
<dbReference type="GeneID" id="81352470"/>
<evidence type="ECO:0000256" key="1">
    <source>
        <dbReference type="SAM" id="MobiDB-lite"/>
    </source>
</evidence>
<feature type="compositionally biased region" description="Polar residues" evidence="1">
    <location>
        <begin position="36"/>
        <end position="45"/>
    </location>
</feature>
<dbReference type="EMBL" id="JAPQKI010000002">
    <property type="protein sequence ID" value="KAJ5110462.1"/>
    <property type="molecule type" value="Genomic_DNA"/>
</dbReference>
<dbReference type="RefSeq" id="XP_056478532.1">
    <property type="nucleotide sequence ID" value="XM_056613491.1"/>
</dbReference>
<feature type="region of interest" description="Disordered" evidence="1">
    <location>
        <begin position="80"/>
        <end position="119"/>
    </location>
</feature>
<dbReference type="Proteomes" id="UP001149074">
    <property type="component" value="Unassembled WGS sequence"/>
</dbReference>
<comment type="caution">
    <text evidence="2">The sequence shown here is derived from an EMBL/GenBank/DDBJ whole genome shotgun (WGS) entry which is preliminary data.</text>
</comment>
<sequence length="119" mass="13285">MIRRTPTFIPIPEAEIRDELHKIKLETGMELEMSDSDSNNPSEVSELSEEPAPIRNKEIYAEWTPRTGLYDLRTNDAAGPAAFLTKQSPSTEKTPEQTGDPGPKPLAVQLGRRRITTPL</sequence>
<evidence type="ECO:0000313" key="3">
    <source>
        <dbReference type="Proteomes" id="UP001149074"/>
    </source>
</evidence>
<accession>A0A9W9KM31</accession>
<name>A0A9W9KM31_9EURO</name>
<gene>
    <name evidence="2" type="ORF">N7532_000997</name>
</gene>
<reference evidence="2" key="2">
    <citation type="journal article" date="2023" name="IMA Fungus">
        <title>Comparative genomic study of the Penicillium genus elucidates a diverse pangenome and 15 lateral gene transfer events.</title>
        <authorList>
            <person name="Petersen C."/>
            <person name="Sorensen T."/>
            <person name="Nielsen M.R."/>
            <person name="Sondergaard T.E."/>
            <person name="Sorensen J.L."/>
            <person name="Fitzpatrick D.A."/>
            <person name="Frisvad J.C."/>
            <person name="Nielsen K.L."/>
        </authorList>
    </citation>
    <scope>NUCLEOTIDE SEQUENCE</scope>
    <source>
        <strain evidence="2">IBT 30761</strain>
    </source>
</reference>
<organism evidence="2 3">
    <name type="scientific">Penicillium argentinense</name>
    <dbReference type="NCBI Taxonomy" id="1131581"/>
    <lineage>
        <taxon>Eukaryota</taxon>
        <taxon>Fungi</taxon>
        <taxon>Dikarya</taxon>
        <taxon>Ascomycota</taxon>
        <taxon>Pezizomycotina</taxon>
        <taxon>Eurotiomycetes</taxon>
        <taxon>Eurotiomycetidae</taxon>
        <taxon>Eurotiales</taxon>
        <taxon>Aspergillaceae</taxon>
        <taxon>Penicillium</taxon>
    </lineage>
</organism>